<evidence type="ECO:0000313" key="4">
    <source>
        <dbReference type="EMBL" id="MPM64586.1"/>
    </source>
</evidence>
<dbReference type="EC" id="2.1.1.185" evidence="4"/>
<dbReference type="PANTHER" id="PTHR43191">
    <property type="entry name" value="RRNA METHYLTRANSFERASE 3"/>
    <property type="match status" value="1"/>
</dbReference>
<reference evidence="4" key="1">
    <citation type="submission" date="2019-08" db="EMBL/GenBank/DDBJ databases">
        <authorList>
            <person name="Kucharzyk K."/>
            <person name="Murdoch R.W."/>
            <person name="Higgins S."/>
            <person name="Loffler F."/>
        </authorList>
    </citation>
    <scope>NUCLEOTIDE SEQUENCE</scope>
</reference>
<dbReference type="CDD" id="cd18097">
    <property type="entry name" value="SpoU-like"/>
    <property type="match status" value="1"/>
</dbReference>
<keyword evidence="1 4" id="KW-0489">Methyltransferase</keyword>
<organism evidence="4">
    <name type="scientific">bioreactor metagenome</name>
    <dbReference type="NCBI Taxonomy" id="1076179"/>
    <lineage>
        <taxon>unclassified sequences</taxon>
        <taxon>metagenomes</taxon>
        <taxon>ecological metagenomes</taxon>
    </lineage>
</organism>
<dbReference type="InterPro" id="IPR029026">
    <property type="entry name" value="tRNA_m1G_MTases_N"/>
</dbReference>
<sequence length="212" mass="22870">MAESDFQMYQCDNPVCRFRFANNLSVRTLTKCPLCGESLEPSGAPFSNARLVGLEKGKVPPQKVEVLLDSLRSTLNVGSIFRTADGAGASLIHCCGTTPTPDHPKIAKTSLGAEDFLPWTYAPNALDLVLSKKANGYVILSIEATQNSADIFTHRQSKVDFPILLVLGNEISGVDPEILRVSDNILHIPMAGKKDSLNVAVAFGIAIYTVTH</sequence>
<dbReference type="GO" id="GO:0032259">
    <property type="term" value="P:methylation"/>
    <property type="evidence" value="ECO:0007669"/>
    <property type="project" value="UniProtKB-KW"/>
</dbReference>
<dbReference type="GO" id="GO:0006396">
    <property type="term" value="P:RNA processing"/>
    <property type="evidence" value="ECO:0007669"/>
    <property type="project" value="InterPro"/>
</dbReference>
<dbReference type="AlphaFoldDB" id="A0A645BHD4"/>
<evidence type="ECO:0000256" key="2">
    <source>
        <dbReference type="ARBA" id="ARBA00022679"/>
    </source>
</evidence>
<accession>A0A645BHD4</accession>
<gene>
    <name evidence="4" type="primary">rlmB_34</name>
    <name evidence="4" type="ORF">SDC9_111473</name>
</gene>
<evidence type="ECO:0000259" key="3">
    <source>
        <dbReference type="Pfam" id="PF00588"/>
    </source>
</evidence>
<protein>
    <submittedName>
        <fullName evidence="4">23S rRNA (Guanosine-2'-O-)-methyltransferase RlmB</fullName>
        <ecNumber evidence="4">2.1.1.185</ecNumber>
    </submittedName>
</protein>
<evidence type="ECO:0000256" key="1">
    <source>
        <dbReference type="ARBA" id="ARBA00022603"/>
    </source>
</evidence>
<proteinExistence type="predicted"/>
<dbReference type="SUPFAM" id="SSF75217">
    <property type="entry name" value="alpha/beta knot"/>
    <property type="match status" value="1"/>
</dbReference>
<dbReference type="GO" id="GO:0008173">
    <property type="term" value="F:RNA methyltransferase activity"/>
    <property type="evidence" value="ECO:0007669"/>
    <property type="project" value="InterPro"/>
</dbReference>
<dbReference type="InterPro" id="IPR001537">
    <property type="entry name" value="SpoU_MeTrfase"/>
</dbReference>
<dbReference type="Gene3D" id="3.40.1280.10">
    <property type="match status" value="1"/>
</dbReference>
<dbReference type="InterPro" id="IPR051259">
    <property type="entry name" value="rRNA_Methyltransferase"/>
</dbReference>
<dbReference type="GO" id="GO:0003723">
    <property type="term" value="F:RNA binding"/>
    <property type="evidence" value="ECO:0007669"/>
    <property type="project" value="InterPro"/>
</dbReference>
<dbReference type="Pfam" id="PF00588">
    <property type="entry name" value="SpoU_methylase"/>
    <property type="match status" value="1"/>
</dbReference>
<feature type="domain" description="tRNA/rRNA methyltransferase SpoU type" evidence="3">
    <location>
        <begin position="64"/>
        <end position="208"/>
    </location>
</feature>
<comment type="caution">
    <text evidence="4">The sequence shown here is derived from an EMBL/GenBank/DDBJ whole genome shotgun (WGS) entry which is preliminary data.</text>
</comment>
<dbReference type="InterPro" id="IPR029028">
    <property type="entry name" value="Alpha/beta_knot_MTases"/>
</dbReference>
<dbReference type="PANTHER" id="PTHR43191:SF7">
    <property type="entry name" value="OBP33PEP LIKE PROTEIN"/>
    <property type="match status" value="1"/>
</dbReference>
<name>A0A645BHD4_9ZZZZ</name>
<keyword evidence="2 4" id="KW-0808">Transferase</keyword>
<dbReference type="EMBL" id="VSSQ01020033">
    <property type="protein sequence ID" value="MPM64586.1"/>
    <property type="molecule type" value="Genomic_DNA"/>
</dbReference>